<reference evidence="2" key="1">
    <citation type="submission" date="2014-11" db="EMBL/GenBank/DDBJ databases">
        <authorList>
            <person name="Amaro Gonzalez C."/>
        </authorList>
    </citation>
    <scope>NUCLEOTIDE SEQUENCE</scope>
</reference>
<reference evidence="2" key="2">
    <citation type="journal article" date="2015" name="Fish Shellfish Immunol.">
        <title>Early steps in the European eel (Anguilla anguilla)-Vibrio vulnificus interaction in the gills: Role of the RtxA13 toxin.</title>
        <authorList>
            <person name="Callol A."/>
            <person name="Pajuelo D."/>
            <person name="Ebbesson L."/>
            <person name="Teles M."/>
            <person name="MacKenzie S."/>
            <person name="Amaro C."/>
        </authorList>
    </citation>
    <scope>NUCLEOTIDE SEQUENCE</scope>
</reference>
<sequence>MPRSKEIPEEREKKDLFEIYQAGKGYKAISKALGLHQTTVRAIISKWRTLGTVVNHPWSGWPAKIPPRGTATTHP</sequence>
<dbReference type="EMBL" id="GBXM01014942">
    <property type="protein sequence ID" value="JAH93635.1"/>
    <property type="molecule type" value="Transcribed_RNA"/>
</dbReference>
<dbReference type="InterPro" id="IPR057667">
    <property type="entry name" value="HTH_SB"/>
</dbReference>
<dbReference type="SUPFAM" id="SSF46689">
    <property type="entry name" value="Homeodomain-like"/>
    <property type="match status" value="1"/>
</dbReference>
<dbReference type="Pfam" id="PF25787">
    <property type="entry name" value="HTH_SB"/>
    <property type="match status" value="1"/>
</dbReference>
<feature type="domain" description="Sleeping Beauty transposase HTH" evidence="1">
    <location>
        <begin position="1"/>
        <end position="53"/>
    </location>
</feature>
<evidence type="ECO:0000313" key="2">
    <source>
        <dbReference type="EMBL" id="JAH93635.1"/>
    </source>
</evidence>
<evidence type="ECO:0000259" key="1">
    <source>
        <dbReference type="Pfam" id="PF25787"/>
    </source>
</evidence>
<organism evidence="2">
    <name type="scientific">Anguilla anguilla</name>
    <name type="common">European freshwater eel</name>
    <name type="synonym">Muraena anguilla</name>
    <dbReference type="NCBI Taxonomy" id="7936"/>
    <lineage>
        <taxon>Eukaryota</taxon>
        <taxon>Metazoa</taxon>
        <taxon>Chordata</taxon>
        <taxon>Craniata</taxon>
        <taxon>Vertebrata</taxon>
        <taxon>Euteleostomi</taxon>
        <taxon>Actinopterygii</taxon>
        <taxon>Neopterygii</taxon>
        <taxon>Teleostei</taxon>
        <taxon>Anguilliformes</taxon>
        <taxon>Anguillidae</taxon>
        <taxon>Anguilla</taxon>
    </lineage>
</organism>
<protein>
    <recommendedName>
        <fullName evidence="1">Sleeping Beauty transposase HTH domain-containing protein</fullName>
    </recommendedName>
</protein>
<accession>A0A0E9WVM2</accession>
<proteinExistence type="predicted"/>
<dbReference type="Gene3D" id="1.10.10.10">
    <property type="entry name" value="Winged helix-like DNA-binding domain superfamily/Winged helix DNA-binding domain"/>
    <property type="match status" value="1"/>
</dbReference>
<name>A0A0E9WVM2_ANGAN</name>
<dbReference type="AlphaFoldDB" id="A0A0E9WVM2"/>
<dbReference type="InterPro" id="IPR036388">
    <property type="entry name" value="WH-like_DNA-bd_sf"/>
</dbReference>
<dbReference type="InterPro" id="IPR009057">
    <property type="entry name" value="Homeodomain-like_sf"/>
</dbReference>